<evidence type="ECO:0000256" key="11">
    <source>
        <dbReference type="ARBA" id="ARBA00023136"/>
    </source>
</evidence>
<keyword evidence="6" id="KW-0106">Calcium</keyword>
<organism evidence="17 18">
    <name type="scientific">Argiope bruennichi</name>
    <name type="common">Wasp spider</name>
    <name type="synonym">Aranea bruennichi</name>
    <dbReference type="NCBI Taxonomy" id="94029"/>
    <lineage>
        <taxon>Eukaryota</taxon>
        <taxon>Metazoa</taxon>
        <taxon>Ecdysozoa</taxon>
        <taxon>Arthropoda</taxon>
        <taxon>Chelicerata</taxon>
        <taxon>Arachnida</taxon>
        <taxon>Araneae</taxon>
        <taxon>Araneomorphae</taxon>
        <taxon>Entelegynae</taxon>
        <taxon>Araneoidea</taxon>
        <taxon>Araneidae</taxon>
        <taxon>Argiope</taxon>
    </lineage>
</organism>
<dbReference type="GO" id="GO:0034702">
    <property type="term" value="C:monoatomic ion channel complex"/>
    <property type="evidence" value="ECO:0007669"/>
    <property type="project" value="UniProtKB-KW"/>
</dbReference>
<dbReference type="PANTHER" id="PTHR10027">
    <property type="entry name" value="CALCIUM-ACTIVATED POTASSIUM CHANNEL ALPHA CHAIN"/>
    <property type="match status" value="1"/>
</dbReference>
<evidence type="ECO:0000256" key="9">
    <source>
        <dbReference type="ARBA" id="ARBA00022989"/>
    </source>
</evidence>
<dbReference type="InterPro" id="IPR005821">
    <property type="entry name" value="Ion_trans_dom"/>
</dbReference>
<dbReference type="PANTHER" id="PTHR10027:SF33">
    <property type="entry name" value="CALCIUM-ACTIVATED POTASSIUM CHANNEL SUBUNIT ALPHA-1-RELATED"/>
    <property type="match status" value="1"/>
</dbReference>
<feature type="transmembrane region" description="Helical" evidence="14">
    <location>
        <begin position="170"/>
        <end position="188"/>
    </location>
</feature>
<gene>
    <name evidence="17" type="ORF">HNY73_012060</name>
</gene>
<evidence type="ECO:0000313" key="17">
    <source>
        <dbReference type="EMBL" id="KAF8781689.1"/>
    </source>
</evidence>
<evidence type="ECO:0000256" key="7">
    <source>
        <dbReference type="ARBA" id="ARBA00022882"/>
    </source>
</evidence>
<dbReference type="GO" id="GO:0060072">
    <property type="term" value="F:large conductance calcium-activated potassium channel activity"/>
    <property type="evidence" value="ECO:0007669"/>
    <property type="project" value="TreeGrafter"/>
</dbReference>
<keyword evidence="8" id="KW-0630">Potassium</keyword>
<name>A0A8T0EY73_ARGBR</name>
<dbReference type="GO" id="GO:0045211">
    <property type="term" value="C:postsynaptic membrane"/>
    <property type="evidence" value="ECO:0007669"/>
    <property type="project" value="TreeGrafter"/>
</dbReference>
<dbReference type="Gene3D" id="1.10.287.70">
    <property type="match status" value="1"/>
</dbReference>
<dbReference type="InterPro" id="IPR003148">
    <property type="entry name" value="RCK_N"/>
</dbReference>
<evidence type="ECO:0000313" key="18">
    <source>
        <dbReference type="Proteomes" id="UP000807504"/>
    </source>
</evidence>
<keyword evidence="7" id="KW-0851">Voltage-gated channel</keyword>
<feature type="domain" description="RCK N-terminal" evidence="16">
    <location>
        <begin position="360"/>
        <end position="412"/>
    </location>
</feature>
<keyword evidence="3" id="KW-0633">Potassium transport</keyword>
<dbReference type="AlphaFoldDB" id="A0A8T0EY73"/>
<dbReference type="FunFam" id="1.10.287.70:FF:000015">
    <property type="entry name" value="Calcium-activated potassium channel subunit alpha-1 isoform X7"/>
    <property type="match status" value="1"/>
</dbReference>
<keyword evidence="2" id="KW-0813">Transport</keyword>
<keyword evidence="4 14" id="KW-0812">Transmembrane</keyword>
<keyword evidence="5" id="KW-0631">Potassium channel</keyword>
<evidence type="ECO:0000256" key="8">
    <source>
        <dbReference type="ARBA" id="ARBA00022958"/>
    </source>
</evidence>
<comment type="subcellular location">
    <subcellularLocation>
        <location evidence="1">Membrane</location>
        <topology evidence="1">Multi-pass membrane protein</topology>
    </subcellularLocation>
</comment>
<evidence type="ECO:0000256" key="5">
    <source>
        <dbReference type="ARBA" id="ARBA00022826"/>
    </source>
</evidence>
<keyword evidence="11 14" id="KW-0472">Membrane</keyword>
<feature type="transmembrane region" description="Helical" evidence="14">
    <location>
        <begin position="209"/>
        <end position="227"/>
    </location>
</feature>
<dbReference type="Pfam" id="PF22614">
    <property type="entry name" value="Slo-like_RCK"/>
    <property type="match status" value="1"/>
</dbReference>
<dbReference type="SUPFAM" id="SSF81324">
    <property type="entry name" value="Voltage-gated potassium channels"/>
    <property type="match status" value="1"/>
</dbReference>
<comment type="caution">
    <text evidence="17">The sequence shown here is derived from an EMBL/GenBank/DDBJ whole genome shotgun (WGS) entry which is preliminary data.</text>
</comment>
<evidence type="ECO:0000256" key="2">
    <source>
        <dbReference type="ARBA" id="ARBA00022448"/>
    </source>
</evidence>
<dbReference type="EMBL" id="JABXBU010001863">
    <property type="protein sequence ID" value="KAF8781689.1"/>
    <property type="molecule type" value="Genomic_DNA"/>
</dbReference>
<keyword evidence="12 17" id="KW-0407">Ion channel</keyword>
<evidence type="ECO:0000256" key="12">
    <source>
        <dbReference type="ARBA" id="ARBA00023303"/>
    </source>
</evidence>
<evidence type="ECO:0000256" key="3">
    <source>
        <dbReference type="ARBA" id="ARBA00022538"/>
    </source>
</evidence>
<evidence type="ECO:0000259" key="15">
    <source>
        <dbReference type="Pfam" id="PF00520"/>
    </source>
</evidence>
<dbReference type="Proteomes" id="UP000807504">
    <property type="component" value="Unassembled WGS sequence"/>
</dbReference>
<dbReference type="Pfam" id="PF00520">
    <property type="entry name" value="Ion_trans"/>
    <property type="match status" value="1"/>
</dbReference>
<dbReference type="InterPro" id="IPR047871">
    <property type="entry name" value="K_chnl_Slo-like"/>
</dbReference>
<protein>
    <recommendedName>
        <fullName evidence="13">BK channel</fullName>
    </recommendedName>
</protein>
<feature type="transmembrane region" description="Helical" evidence="14">
    <location>
        <begin position="247"/>
        <end position="266"/>
    </location>
</feature>
<reference evidence="17" key="1">
    <citation type="journal article" date="2020" name="bioRxiv">
        <title>Chromosome-level reference genome of the European wasp spider Argiope bruennichi: a resource for studies on range expansion and evolutionary adaptation.</title>
        <authorList>
            <person name="Sheffer M.M."/>
            <person name="Hoppe A."/>
            <person name="Krehenwinkel H."/>
            <person name="Uhl G."/>
            <person name="Kuss A.W."/>
            <person name="Jensen L."/>
            <person name="Jensen C."/>
            <person name="Gillespie R.G."/>
            <person name="Hoff K.J."/>
            <person name="Prost S."/>
        </authorList>
    </citation>
    <scope>NUCLEOTIDE SEQUENCE</scope>
</reference>
<evidence type="ECO:0000256" key="13">
    <source>
        <dbReference type="ARBA" id="ARBA00029579"/>
    </source>
</evidence>
<keyword evidence="18" id="KW-1185">Reference proteome</keyword>
<evidence type="ECO:0000256" key="4">
    <source>
        <dbReference type="ARBA" id="ARBA00022692"/>
    </source>
</evidence>
<evidence type="ECO:0000259" key="16">
    <source>
        <dbReference type="Pfam" id="PF22614"/>
    </source>
</evidence>
<keyword evidence="10" id="KW-0406">Ion transport</keyword>
<evidence type="ECO:0000256" key="10">
    <source>
        <dbReference type="ARBA" id="ARBA00023065"/>
    </source>
</evidence>
<feature type="domain" description="Ion transport" evidence="15">
    <location>
        <begin position="171"/>
        <end position="314"/>
    </location>
</feature>
<sequence>MRERTSRSRETLADTKDQRCLKPLSGFIGIRIIGEGMRSIENQKSRHVRYLNIIMTGRSHVKVHRTTASGLSRCFSVQSPRAEVVVFSAVEYHYLPGWNLHHLVVAGGVRLSAVASTASASSQAASKTKVPAESGKGGNSGKEVAEIGFMTEAKDWAGELISGQSTTGRILVVLVFLLSIASLIIYFIDASRDKVETCHSWSTNTTQQIDLALNIFFMVYFFIRFIAASDKLWFMLELYSFVDYFTIPPSFISIYLGRTWIGLRFLRALRLMSVPDILQYLNVLKTSSSIRLAQLVSIVISVWLTAAGIIHLLENSGDPLSFSNPHELTYWAVFASCIPEIIDLVGTRPKYGGEYRQEHGKRHIVVCGHINYDSVSYFLKDFLHEDREDVDVEVVFLHRKPPDLELEGLFKRKLHDSRIFSRHSHESRGFTASEGAAS</sequence>
<evidence type="ECO:0000256" key="14">
    <source>
        <dbReference type="SAM" id="Phobius"/>
    </source>
</evidence>
<evidence type="ECO:0000256" key="6">
    <source>
        <dbReference type="ARBA" id="ARBA00022837"/>
    </source>
</evidence>
<keyword evidence="9 14" id="KW-1133">Transmembrane helix</keyword>
<reference evidence="17" key="2">
    <citation type="submission" date="2020-06" db="EMBL/GenBank/DDBJ databases">
        <authorList>
            <person name="Sheffer M."/>
        </authorList>
    </citation>
    <scope>NUCLEOTIDE SEQUENCE</scope>
</reference>
<evidence type="ECO:0000256" key="1">
    <source>
        <dbReference type="ARBA" id="ARBA00004141"/>
    </source>
</evidence>
<proteinExistence type="predicted"/>
<accession>A0A8T0EY73</accession>